<dbReference type="PANTHER" id="PTHR13068:SF130">
    <property type="entry name" value="TRANSCRIPTION TERMINATION FACTOR MTERF6, CHLOROPLASTIC_MITOCHONDRIAL-LIKE"/>
    <property type="match status" value="1"/>
</dbReference>
<dbReference type="Gramene" id="VVA10498">
    <property type="protein sequence ID" value="VVA10498"/>
    <property type="gene ID" value="Prudul26B012596"/>
</dbReference>
<keyword evidence="2" id="KW-0805">Transcription regulation</keyword>
<reference evidence="5" key="1">
    <citation type="journal article" date="2020" name="Plant J.">
        <title>Transposons played a major role in the diversification between the closely related almond and peach genomes: results from the almond genome sequence.</title>
        <authorList>
            <person name="Alioto T."/>
            <person name="Alexiou K.G."/>
            <person name="Bardil A."/>
            <person name="Barteri F."/>
            <person name="Castanera R."/>
            <person name="Cruz F."/>
            <person name="Dhingra A."/>
            <person name="Duval H."/>
            <person name="Fernandez I Marti A."/>
            <person name="Frias L."/>
            <person name="Galan B."/>
            <person name="Garcia J.L."/>
            <person name="Howad W."/>
            <person name="Gomez-Garrido J."/>
            <person name="Gut M."/>
            <person name="Julca I."/>
            <person name="Morata J."/>
            <person name="Puigdomenech P."/>
            <person name="Ribeca P."/>
            <person name="Rubio Cabetas M.J."/>
            <person name="Vlasova A."/>
            <person name="Wirthensohn M."/>
            <person name="Garcia-Mas J."/>
            <person name="Gabaldon T."/>
            <person name="Casacuberta J.M."/>
            <person name="Arus P."/>
        </authorList>
    </citation>
    <scope>NUCLEOTIDE SEQUENCE [LARGE SCALE GENOMIC DNA]</scope>
    <source>
        <strain evidence="5">cv. Texas</strain>
    </source>
</reference>
<evidence type="ECO:0000313" key="5">
    <source>
        <dbReference type="Proteomes" id="UP000327085"/>
    </source>
</evidence>
<dbReference type="Pfam" id="PF02536">
    <property type="entry name" value="mTERF"/>
    <property type="match status" value="1"/>
</dbReference>
<dbReference type="Proteomes" id="UP000327085">
    <property type="component" value="Chromosome 7"/>
</dbReference>
<dbReference type="EMBL" id="CABIKO010000002">
    <property type="protein sequence ID" value="VVA10498.1"/>
    <property type="molecule type" value="Genomic_DNA"/>
</dbReference>
<dbReference type="GO" id="GO:0003676">
    <property type="term" value="F:nucleic acid binding"/>
    <property type="evidence" value="ECO:0007669"/>
    <property type="project" value="InterPro"/>
</dbReference>
<comment type="similarity">
    <text evidence="1">Belongs to the mTERF family.</text>
</comment>
<proteinExistence type="inferred from homology"/>
<evidence type="ECO:0000256" key="1">
    <source>
        <dbReference type="ARBA" id="ARBA00007692"/>
    </source>
</evidence>
<dbReference type="SMART" id="SM00733">
    <property type="entry name" value="Mterf"/>
    <property type="match status" value="7"/>
</dbReference>
<evidence type="ECO:0000256" key="3">
    <source>
        <dbReference type="ARBA" id="ARBA00022946"/>
    </source>
</evidence>
<name>A0A5E4E9J5_PRUDU</name>
<keyword evidence="2" id="KW-0806">Transcription termination</keyword>
<accession>A0A5E4E9J5</accession>
<dbReference type="Gene3D" id="1.25.70.10">
    <property type="entry name" value="Transcription termination factor 3, mitochondrial"/>
    <property type="match status" value="1"/>
</dbReference>
<dbReference type="OMA" id="TICKYTE"/>
<sequence length="377" mass="42870">MITQMNKRLISLSFSLRSSVQLHRPPLYHSISLLFYSSSNPKRSKSKSKPKVAVAEYLINQHQFSPEAALKASSAITFLRSTPESDSVLSFLKESGFSKIHLEEVVKRVPGILRANLDTAIKPKIKLLQDSGFSNSDIADLISSDPWILRRSVDKGLGPAILVLKNILGSNADVLKVLKLSAWYLKYDLEKTLMPNIEVLKSLGITSSQIVKYIFLFPRFFLHKQESIMGFVKRVDEMGFDRKSKMFLYAIRIMSSMTLETWELKVKLFQSLGFSENDILVVFRRAPQVFATSEKKIKEAIEMLLSSGKVDISFLVIHPELLICSVEHRLKPRLQVIENLEKRNLLGKIPNLSTICKYTEQKFAAKFVVPYANELDQ</sequence>
<dbReference type="GO" id="GO:0006353">
    <property type="term" value="P:DNA-templated transcription termination"/>
    <property type="evidence" value="ECO:0007669"/>
    <property type="project" value="UniProtKB-KW"/>
</dbReference>
<organism evidence="4 5">
    <name type="scientific">Prunus dulcis</name>
    <name type="common">Almond</name>
    <name type="synonym">Amygdalus dulcis</name>
    <dbReference type="NCBI Taxonomy" id="3755"/>
    <lineage>
        <taxon>Eukaryota</taxon>
        <taxon>Viridiplantae</taxon>
        <taxon>Streptophyta</taxon>
        <taxon>Embryophyta</taxon>
        <taxon>Tracheophyta</taxon>
        <taxon>Spermatophyta</taxon>
        <taxon>Magnoliopsida</taxon>
        <taxon>eudicotyledons</taxon>
        <taxon>Gunneridae</taxon>
        <taxon>Pentapetalae</taxon>
        <taxon>rosids</taxon>
        <taxon>fabids</taxon>
        <taxon>Rosales</taxon>
        <taxon>Rosaceae</taxon>
        <taxon>Amygdaloideae</taxon>
        <taxon>Amygdaleae</taxon>
        <taxon>Prunus</taxon>
    </lineage>
</organism>
<dbReference type="InterPro" id="IPR038538">
    <property type="entry name" value="MTERF_sf"/>
</dbReference>
<gene>
    <name evidence="4" type="ORF">ALMOND_2B012596</name>
</gene>
<dbReference type="AlphaFoldDB" id="A0A5E4E9J5"/>
<evidence type="ECO:0000256" key="2">
    <source>
        <dbReference type="ARBA" id="ARBA00022472"/>
    </source>
</evidence>
<dbReference type="FunFam" id="1.25.70.10:FF:000001">
    <property type="entry name" value="Mitochondrial transcription termination factor-like"/>
    <property type="match status" value="1"/>
</dbReference>
<protein>
    <submittedName>
        <fullName evidence="4">PREDICTED: mRNAion termination</fullName>
    </submittedName>
</protein>
<keyword evidence="2" id="KW-0804">Transcription</keyword>
<dbReference type="InParanoid" id="A0A5E4E9J5"/>
<dbReference type="InterPro" id="IPR003690">
    <property type="entry name" value="MTERF"/>
</dbReference>
<keyword evidence="3" id="KW-0809">Transit peptide</keyword>
<dbReference type="PANTHER" id="PTHR13068">
    <property type="entry name" value="CGI-12 PROTEIN-RELATED"/>
    <property type="match status" value="1"/>
</dbReference>
<evidence type="ECO:0000313" key="4">
    <source>
        <dbReference type="EMBL" id="VVA10498.1"/>
    </source>
</evidence>